<dbReference type="AlphaFoldDB" id="A0A1M6H2G6"/>
<evidence type="ECO:0000256" key="3">
    <source>
        <dbReference type="ARBA" id="ARBA00022777"/>
    </source>
</evidence>
<dbReference type="InterPro" id="IPR005929">
    <property type="entry name" value="Ribulokinase"/>
</dbReference>
<dbReference type="GO" id="GO:0005524">
    <property type="term" value="F:ATP binding"/>
    <property type="evidence" value="ECO:0007669"/>
    <property type="project" value="UniProtKB-KW"/>
</dbReference>
<evidence type="ECO:0000256" key="5">
    <source>
        <dbReference type="ARBA" id="ARBA00022935"/>
    </source>
</evidence>
<evidence type="ECO:0000256" key="6">
    <source>
        <dbReference type="ARBA" id="ARBA00023277"/>
    </source>
</evidence>
<dbReference type="Pfam" id="PF02782">
    <property type="entry name" value="FGGY_C"/>
    <property type="match status" value="1"/>
</dbReference>
<dbReference type="InterPro" id="IPR018483">
    <property type="entry name" value="Carb_kinase_FGGY_CS"/>
</dbReference>
<comment type="similarity">
    <text evidence="7">Belongs to the FGGY kinase family.</text>
</comment>
<dbReference type="InterPro" id="IPR043129">
    <property type="entry name" value="ATPase_NBD"/>
</dbReference>
<organism evidence="10 11">
    <name type="scientific">Propionispora hippei DSM 15287</name>
    <dbReference type="NCBI Taxonomy" id="1123003"/>
    <lineage>
        <taxon>Bacteria</taxon>
        <taxon>Bacillati</taxon>
        <taxon>Bacillota</taxon>
        <taxon>Negativicutes</taxon>
        <taxon>Selenomonadales</taxon>
        <taxon>Sporomusaceae</taxon>
        <taxon>Propionispora</taxon>
    </lineage>
</organism>
<keyword evidence="6" id="KW-0119">Carbohydrate metabolism</keyword>
<evidence type="ECO:0000256" key="2">
    <source>
        <dbReference type="ARBA" id="ARBA00022741"/>
    </source>
</evidence>
<dbReference type="GO" id="GO:0005737">
    <property type="term" value="C:cytoplasm"/>
    <property type="evidence" value="ECO:0007669"/>
    <property type="project" value="TreeGrafter"/>
</dbReference>
<dbReference type="GO" id="GO:0019150">
    <property type="term" value="F:D-ribulokinase activity"/>
    <property type="evidence" value="ECO:0007669"/>
    <property type="project" value="TreeGrafter"/>
</dbReference>
<dbReference type="InterPro" id="IPR000577">
    <property type="entry name" value="Carb_kinase_FGGY"/>
</dbReference>
<protein>
    <submittedName>
        <fullName evidence="10">Ribulokinase</fullName>
    </submittedName>
</protein>
<evidence type="ECO:0000256" key="1">
    <source>
        <dbReference type="ARBA" id="ARBA00022679"/>
    </source>
</evidence>
<dbReference type="PROSITE" id="PS00445">
    <property type="entry name" value="FGGY_KINASES_2"/>
    <property type="match status" value="1"/>
</dbReference>
<keyword evidence="11" id="KW-1185">Reference proteome</keyword>
<keyword evidence="3 7" id="KW-0418">Kinase</keyword>
<dbReference type="PIRSF" id="PIRSF000538">
    <property type="entry name" value="GlpK"/>
    <property type="match status" value="1"/>
</dbReference>
<dbReference type="GO" id="GO:0008741">
    <property type="term" value="F:ribulokinase activity"/>
    <property type="evidence" value="ECO:0007669"/>
    <property type="project" value="InterPro"/>
</dbReference>
<gene>
    <name evidence="10" type="ORF">SAMN02745170_01868</name>
</gene>
<evidence type="ECO:0000259" key="9">
    <source>
        <dbReference type="Pfam" id="PF02782"/>
    </source>
</evidence>
<accession>A0A1M6H2G6</accession>
<dbReference type="EMBL" id="FQZD01000013">
    <property type="protein sequence ID" value="SHJ16381.1"/>
    <property type="molecule type" value="Genomic_DNA"/>
</dbReference>
<evidence type="ECO:0000313" key="10">
    <source>
        <dbReference type="EMBL" id="SHJ16381.1"/>
    </source>
</evidence>
<keyword evidence="4" id="KW-0067">ATP-binding</keyword>
<dbReference type="RefSeq" id="WP_149734640.1">
    <property type="nucleotide sequence ID" value="NZ_FQZD01000013.1"/>
</dbReference>
<name>A0A1M6H2G6_9FIRM</name>
<reference evidence="10 11" key="1">
    <citation type="submission" date="2016-11" db="EMBL/GenBank/DDBJ databases">
        <authorList>
            <person name="Varghese N."/>
            <person name="Submissions S."/>
        </authorList>
    </citation>
    <scope>NUCLEOTIDE SEQUENCE [LARGE SCALE GENOMIC DNA]</scope>
    <source>
        <strain evidence="10 11">DSM 15287</strain>
    </source>
</reference>
<dbReference type="Gene3D" id="3.30.420.40">
    <property type="match status" value="2"/>
</dbReference>
<dbReference type="GO" id="GO:0019569">
    <property type="term" value="P:L-arabinose catabolic process to D-xylulose 5-phosphate"/>
    <property type="evidence" value="ECO:0007669"/>
    <property type="project" value="InterPro"/>
</dbReference>
<evidence type="ECO:0000313" key="11">
    <source>
        <dbReference type="Proteomes" id="UP000322917"/>
    </source>
</evidence>
<dbReference type="PANTHER" id="PTHR43435:SF4">
    <property type="entry name" value="FGGY CARBOHYDRATE KINASE DOMAIN-CONTAINING PROTEIN"/>
    <property type="match status" value="1"/>
</dbReference>
<keyword evidence="1 7" id="KW-0808">Transferase</keyword>
<dbReference type="CDD" id="cd07781">
    <property type="entry name" value="ASKHA_NBD_FGGY_L-RBK"/>
    <property type="match status" value="1"/>
</dbReference>
<keyword evidence="2" id="KW-0547">Nucleotide-binding</keyword>
<evidence type="ECO:0000259" key="8">
    <source>
        <dbReference type="Pfam" id="PF00370"/>
    </source>
</evidence>
<feature type="domain" description="Carbohydrate kinase FGGY N-terminal" evidence="8">
    <location>
        <begin position="8"/>
        <end position="251"/>
    </location>
</feature>
<dbReference type="InterPro" id="IPR018484">
    <property type="entry name" value="FGGY_N"/>
</dbReference>
<dbReference type="PANTHER" id="PTHR43435">
    <property type="entry name" value="RIBULOKINASE"/>
    <property type="match status" value="1"/>
</dbReference>
<dbReference type="InterPro" id="IPR018485">
    <property type="entry name" value="FGGY_C"/>
</dbReference>
<evidence type="ECO:0000256" key="7">
    <source>
        <dbReference type="RuleBase" id="RU003733"/>
    </source>
</evidence>
<dbReference type="OrthoDB" id="9805576at2"/>
<dbReference type="Pfam" id="PF00370">
    <property type="entry name" value="FGGY_N"/>
    <property type="match status" value="1"/>
</dbReference>
<proteinExistence type="inferred from homology"/>
<keyword evidence="5" id="KW-0054">Arabinose catabolism</keyword>
<dbReference type="Proteomes" id="UP000322917">
    <property type="component" value="Unassembled WGS sequence"/>
</dbReference>
<sequence>MVNQGHLFLGADFGTQGVRVGLADEKGSILEAKEIKYPIHYPKPGQAIQNSVDWWRGFEEALGAVLGNITPTQKKAIRAISICATSSTIVPVDQEGNALDDAIMWMDIRAKEQAKRINEINHEVLKYCGEAVSPEWLIPKLLWLKENKREIYDKASLIVEQIDLINYKLTDIWAASKVNAVCKWNYIEGIGFDDDYMEKIGLDDYKNKMIVNIVPMGKCVGYLKQELVQRYDLPDIPVIQGGIDAHIGMIGMGVVGPGKMAANMGTSFVQLIFTDQDVPVKGIWGPYKGAMVEGLTLLEAGQISAGSIIKWYQNIFNLNSPEAYKIMQEEVENVPIGADGLRALDFFQGNRTPYKDSYATGVITGLTLNHDRAHFHRAIMEAVSFGFKNIVKNFEDSGVPITKVIGTGGVTHDRTWMQILSDVTGKEFTINENTNYGTILGCTMLSAVGSGVYDSLFEAAANMVHEKETIQPNLENTKKYEKPFEEYLHLYQALKTV</sequence>
<dbReference type="SUPFAM" id="SSF53067">
    <property type="entry name" value="Actin-like ATPase domain"/>
    <property type="match status" value="2"/>
</dbReference>
<feature type="domain" description="Carbohydrate kinase FGGY C-terminal" evidence="9">
    <location>
        <begin position="261"/>
        <end position="448"/>
    </location>
</feature>
<evidence type="ECO:0000256" key="4">
    <source>
        <dbReference type="ARBA" id="ARBA00022840"/>
    </source>
</evidence>